<dbReference type="OrthoDB" id="4141215at2"/>
<dbReference type="InterPro" id="IPR002938">
    <property type="entry name" value="FAD-bd"/>
</dbReference>
<evidence type="ECO:0000256" key="1">
    <source>
        <dbReference type="ARBA" id="ARBA00001974"/>
    </source>
</evidence>
<dbReference type="KEGG" id="ssyi:EKG83_18795"/>
<accession>A0A5Q0HDT7</accession>
<dbReference type="Proteomes" id="UP000325787">
    <property type="component" value="Chromosome"/>
</dbReference>
<evidence type="ECO:0000313" key="6">
    <source>
        <dbReference type="EMBL" id="QFZ24341.1"/>
    </source>
</evidence>
<keyword evidence="2" id="KW-0285">Flavoprotein</keyword>
<dbReference type="Gene3D" id="3.30.70.2450">
    <property type="match status" value="1"/>
</dbReference>
<feature type="region of interest" description="Disordered" evidence="4">
    <location>
        <begin position="468"/>
        <end position="491"/>
    </location>
</feature>
<keyword evidence="6" id="KW-0560">Oxidoreductase</keyword>
<dbReference type="InterPro" id="IPR050641">
    <property type="entry name" value="RIFMO-like"/>
</dbReference>
<dbReference type="Pfam" id="PF21274">
    <property type="entry name" value="Rng_hyd_C"/>
    <property type="match status" value="1"/>
</dbReference>
<feature type="domain" description="FAD-binding" evidence="5">
    <location>
        <begin position="1"/>
        <end position="324"/>
    </location>
</feature>
<organism evidence="6 7">
    <name type="scientific">Saccharothrix syringae</name>
    <name type="common">Nocardiopsis syringae</name>
    <dbReference type="NCBI Taxonomy" id="103733"/>
    <lineage>
        <taxon>Bacteria</taxon>
        <taxon>Bacillati</taxon>
        <taxon>Actinomycetota</taxon>
        <taxon>Actinomycetes</taxon>
        <taxon>Pseudonocardiales</taxon>
        <taxon>Pseudonocardiaceae</taxon>
        <taxon>Saccharothrix</taxon>
    </lineage>
</organism>
<proteinExistence type="predicted"/>
<dbReference type="GO" id="GO:0071949">
    <property type="term" value="F:FAD binding"/>
    <property type="evidence" value="ECO:0007669"/>
    <property type="project" value="InterPro"/>
</dbReference>
<evidence type="ECO:0000256" key="3">
    <source>
        <dbReference type="ARBA" id="ARBA00022827"/>
    </source>
</evidence>
<evidence type="ECO:0000313" key="7">
    <source>
        <dbReference type="Proteomes" id="UP000325787"/>
    </source>
</evidence>
<dbReference type="Gene3D" id="3.40.30.120">
    <property type="match status" value="1"/>
</dbReference>
<dbReference type="AlphaFoldDB" id="A0A5Q0HDT7"/>
<dbReference type="PRINTS" id="PR00420">
    <property type="entry name" value="RNGMNOXGNASE"/>
</dbReference>
<gene>
    <name evidence="6" type="ORF">EKG83_18795</name>
</gene>
<sequence length="491" mass="51211">MLAGELALAGVGVTVLERLPEPTGQSRAPGVYAGTLRYWDQRDLLRRFGDRLRVGAHGHFALLPGGLDLGVLDTPRAAALVPQATVEEVLLRWARDLGAVVRRGHEVTGLDAGPDGVELAVSGPDGPYALRASHVVGCDGGRSAVRDLAGFAFPGTPATVDVLLADVAGLAPEDVPLPRDPFPFLRTERGWVGLSVVAPGSVRLFACDFARPPVRGAGPPSFAEVAAAVRDLSGVDISAGTPLWVSRFGNTTRQVDALRRGRVLLAGDAAHVHPPFGGQGIGLGIADAVNLGWKLAARVRGWAPPDLLNSYDAERGPAAARVLALTRAQDALMQGGAGVASLRDFVADLAALPEANRRLAAEVTGLTLRHDVGEDGPLPGRLVPHRELTAPDGTPTTTSALLRRGRGVLVDLDGRHADAAAPWRDRVDTVAARGAVEGAPALLLRPDGHVAWAGAGSPERALRRWFGEPLTGPPLTDRTAPSRAVATEGAR</sequence>
<dbReference type="GO" id="GO:0016709">
    <property type="term" value="F:oxidoreductase activity, acting on paired donors, with incorporation or reduction of molecular oxygen, NAD(P)H as one donor, and incorporation of one atom of oxygen"/>
    <property type="evidence" value="ECO:0007669"/>
    <property type="project" value="UniProtKB-ARBA"/>
</dbReference>
<dbReference type="PANTHER" id="PTHR43004:SF19">
    <property type="entry name" value="BINDING MONOOXYGENASE, PUTATIVE (JCVI)-RELATED"/>
    <property type="match status" value="1"/>
</dbReference>
<evidence type="ECO:0000259" key="5">
    <source>
        <dbReference type="Pfam" id="PF01494"/>
    </source>
</evidence>
<evidence type="ECO:0000256" key="2">
    <source>
        <dbReference type="ARBA" id="ARBA00022630"/>
    </source>
</evidence>
<dbReference type="EMBL" id="CP034550">
    <property type="protein sequence ID" value="QFZ24341.1"/>
    <property type="molecule type" value="Genomic_DNA"/>
</dbReference>
<comment type="cofactor">
    <cofactor evidence="1">
        <name>FAD</name>
        <dbReference type="ChEBI" id="CHEBI:57692"/>
    </cofactor>
</comment>
<protein>
    <submittedName>
        <fullName evidence="6">Monooxygenase</fullName>
    </submittedName>
</protein>
<dbReference type="InterPro" id="IPR036188">
    <property type="entry name" value="FAD/NAD-bd_sf"/>
</dbReference>
<keyword evidence="3" id="KW-0274">FAD</keyword>
<dbReference type="SUPFAM" id="SSF51905">
    <property type="entry name" value="FAD/NAD(P)-binding domain"/>
    <property type="match status" value="1"/>
</dbReference>
<evidence type="ECO:0000256" key="4">
    <source>
        <dbReference type="SAM" id="MobiDB-lite"/>
    </source>
</evidence>
<dbReference type="Gene3D" id="3.50.50.60">
    <property type="entry name" value="FAD/NAD(P)-binding domain"/>
    <property type="match status" value="1"/>
</dbReference>
<dbReference type="PANTHER" id="PTHR43004">
    <property type="entry name" value="TRK SYSTEM POTASSIUM UPTAKE PROTEIN"/>
    <property type="match status" value="1"/>
</dbReference>
<dbReference type="Pfam" id="PF01494">
    <property type="entry name" value="FAD_binding_3"/>
    <property type="match status" value="1"/>
</dbReference>
<name>A0A5Q0HDT7_SACSY</name>
<keyword evidence="7" id="KW-1185">Reference proteome</keyword>
<keyword evidence="6" id="KW-0503">Monooxygenase</keyword>
<reference evidence="7" key="1">
    <citation type="journal article" date="2021" name="Curr. Microbiol.">
        <title>Complete genome of nocamycin-producing strain Saccharothrix syringae NRRL B-16468 reveals the biosynthetic potential for secondary metabolites.</title>
        <authorList>
            <person name="Mo X."/>
            <person name="Yang S."/>
        </authorList>
    </citation>
    <scope>NUCLEOTIDE SEQUENCE [LARGE SCALE GENOMIC DNA]</scope>
    <source>
        <strain evidence="7">ATCC 51364 / DSM 43886 / JCM 6844 / KCTC 9398 / NBRC 14523 / NRRL B-16468 / INA 2240</strain>
    </source>
</reference>